<keyword evidence="3" id="KW-1185">Reference proteome</keyword>
<comment type="caution">
    <text evidence="2">The sequence shown here is derived from an EMBL/GenBank/DDBJ whole genome shotgun (WGS) entry which is preliminary data.</text>
</comment>
<evidence type="ECO:0000313" key="3">
    <source>
        <dbReference type="Proteomes" id="UP000095767"/>
    </source>
</evidence>
<protein>
    <submittedName>
        <fullName evidence="2">Uncharacterized protein</fullName>
    </submittedName>
</protein>
<proteinExistence type="predicted"/>
<name>A0A1E5WMZ6_9POAL</name>
<dbReference type="AlphaFoldDB" id="A0A1E5WMZ6"/>
<gene>
    <name evidence="2" type="ORF">BAE44_0000206</name>
</gene>
<organism evidence="2 3">
    <name type="scientific">Dichanthelium oligosanthes</name>
    <dbReference type="NCBI Taxonomy" id="888268"/>
    <lineage>
        <taxon>Eukaryota</taxon>
        <taxon>Viridiplantae</taxon>
        <taxon>Streptophyta</taxon>
        <taxon>Embryophyta</taxon>
        <taxon>Tracheophyta</taxon>
        <taxon>Spermatophyta</taxon>
        <taxon>Magnoliopsida</taxon>
        <taxon>Liliopsida</taxon>
        <taxon>Poales</taxon>
        <taxon>Poaceae</taxon>
        <taxon>PACMAD clade</taxon>
        <taxon>Panicoideae</taxon>
        <taxon>Panicodae</taxon>
        <taxon>Paniceae</taxon>
        <taxon>Dichantheliinae</taxon>
        <taxon>Dichanthelium</taxon>
    </lineage>
</organism>
<feature type="non-terminal residue" evidence="2">
    <location>
        <position position="1"/>
    </location>
</feature>
<evidence type="ECO:0000313" key="2">
    <source>
        <dbReference type="EMBL" id="OEL38776.1"/>
    </source>
</evidence>
<dbReference type="Proteomes" id="UP000095767">
    <property type="component" value="Unassembled WGS sequence"/>
</dbReference>
<accession>A0A1E5WMZ6</accession>
<feature type="region of interest" description="Disordered" evidence="1">
    <location>
        <begin position="39"/>
        <end position="58"/>
    </location>
</feature>
<reference evidence="2 3" key="1">
    <citation type="submission" date="2016-09" db="EMBL/GenBank/DDBJ databases">
        <title>The draft genome of Dichanthelium oligosanthes: A C3 panicoid grass species.</title>
        <authorList>
            <person name="Studer A.J."/>
            <person name="Schnable J.C."/>
            <person name="Brutnell T.P."/>
        </authorList>
    </citation>
    <scope>NUCLEOTIDE SEQUENCE [LARGE SCALE GENOMIC DNA]</scope>
    <source>
        <strain evidence="3">cv. Kellogg 1175</strain>
        <tissue evidence="2">Leaf</tissue>
    </source>
</reference>
<evidence type="ECO:0000256" key="1">
    <source>
        <dbReference type="SAM" id="MobiDB-lite"/>
    </source>
</evidence>
<dbReference type="EMBL" id="LWDX02000523">
    <property type="protein sequence ID" value="OEL38776.1"/>
    <property type="molecule type" value="Genomic_DNA"/>
</dbReference>
<sequence>LGMHCFPMCGNIQFYPSDRICRRPPASLQTSHTVCEIGAHLPHPPKKKSKIRREDPSREACCILRPP</sequence>